<reference evidence="2 3" key="1">
    <citation type="submission" date="2020-08" db="EMBL/GenBank/DDBJ databases">
        <title>Genomic Encyclopedia of Type Strains, Phase IV (KMG-IV): sequencing the most valuable type-strain genomes for metagenomic binning, comparative biology and taxonomic classification.</title>
        <authorList>
            <person name="Goeker M."/>
        </authorList>
    </citation>
    <scope>NUCLEOTIDE SEQUENCE [LARGE SCALE GENOMIC DNA]</scope>
    <source>
        <strain evidence="2 3">DSM 29781</strain>
    </source>
</reference>
<organism evidence="2 3">
    <name type="scientific">Quisquiliibacterium transsilvanicum</name>
    <dbReference type="NCBI Taxonomy" id="1549638"/>
    <lineage>
        <taxon>Bacteria</taxon>
        <taxon>Pseudomonadati</taxon>
        <taxon>Pseudomonadota</taxon>
        <taxon>Betaproteobacteria</taxon>
        <taxon>Burkholderiales</taxon>
        <taxon>Burkholderiaceae</taxon>
        <taxon>Quisquiliibacterium</taxon>
    </lineage>
</organism>
<dbReference type="RefSeq" id="WP_183966555.1">
    <property type="nucleotide sequence ID" value="NZ_BAABEW010000001.1"/>
</dbReference>
<proteinExistence type="predicted"/>
<keyword evidence="3" id="KW-1185">Reference proteome</keyword>
<dbReference type="PROSITE" id="PS51318">
    <property type="entry name" value="TAT"/>
    <property type="match status" value="1"/>
</dbReference>
<dbReference type="Proteomes" id="UP000532440">
    <property type="component" value="Unassembled WGS sequence"/>
</dbReference>
<feature type="chain" id="PRO_5030585395" evidence="1">
    <location>
        <begin position="33"/>
        <end position="203"/>
    </location>
</feature>
<evidence type="ECO:0000313" key="2">
    <source>
        <dbReference type="EMBL" id="MBB5271833.1"/>
    </source>
</evidence>
<comment type="caution">
    <text evidence="2">The sequence shown here is derived from an EMBL/GenBank/DDBJ whole genome shotgun (WGS) entry which is preliminary data.</text>
</comment>
<dbReference type="InterPro" id="IPR013078">
    <property type="entry name" value="His_Pase_superF_clade-1"/>
</dbReference>
<accession>A0A7W8HH59</accession>
<evidence type="ECO:0000313" key="3">
    <source>
        <dbReference type="Proteomes" id="UP000532440"/>
    </source>
</evidence>
<name>A0A7W8HH59_9BURK</name>
<dbReference type="InterPro" id="IPR006311">
    <property type="entry name" value="TAT_signal"/>
</dbReference>
<dbReference type="SUPFAM" id="SSF53254">
    <property type="entry name" value="Phosphoglycerate mutase-like"/>
    <property type="match status" value="1"/>
</dbReference>
<protein>
    <submittedName>
        <fullName evidence="2">Phosphohistidine phosphatase SixA</fullName>
    </submittedName>
</protein>
<dbReference type="EMBL" id="JACHGB010000003">
    <property type="protein sequence ID" value="MBB5271833.1"/>
    <property type="molecule type" value="Genomic_DNA"/>
</dbReference>
<evidence type="ECO:0000256" key="1">
    <source>
        <dbReference type="SAM" id="SignalP"/>
    </source>
</evidence>
<feature type="signal peptide" evidence="1">
    <location>
        <begin position="1"/>
        <end position="32"/>
    </location>
</feature>
<dbReference type="Gene3D" id="3.40.50.1240">
    <property type="entry name" value="Phosphoglycerate mutase-like"/>
    <property type="match status" value="1"/>
</dbReference>
<dbReference type="Pfam" id="PF00300">
    <property type="entry name" value="His_Phos_1"/>
    <property type="match status" value="1"/>
</dbReference>
<dbReference type="CDD" id="cd07040">
    <property type="entry name" value="HP"/>
    <property type="match status" value="1"/>
</dbReference>
<dbReference type="SMART" id="SM00855">
    <property type="entry name" value="PGAM"/>
    <property type="match status" value="1"/>
</dbReference>
<gene>
    <name evidence="2" type="ORF">HNQ70_001843</name>
</gene>
<dbReference type="AlphaFoldDB" id="A0A7W8HH59"/>
<sequence>MSHGLRSRRALLAAAALLPVSRLLTASAPAQAQSIGRLELDGAAARLRTGGWVLMMRHAQTEPGIGDPPGFRLDRCATQRNLSEAGRRQARAAGEALRAAGIVPSLVRSSAWCRCRETAELAFGQYEPWPPLDSFFEDRAREPAQTAQVLAFARELRAPANAVLVTHQVNVVAALGVSPAQGEIVAGRWEDGGMRAMFVFRPA</sequence>
<keyword evidence="1" id="KW-0732">Signal</keyword>
<dbReference type="InterPro" id="IPR029033">
    <property type="entry name" value="His_PPase_superfam"/>
</dbReference>